<dbReference type="AlphaFoldDB" id="A0A3S1CV66"/>
<dbReference type="Pfam" id="PF13508">
    <property type="entry name" value="Acetyltransf_7"/>
    <property type="match status" value="1"/>
</dbReference>
<comment type="caution">
    <text evidence="4">The sequence shown here is derived from an EMBL/GenBank/DDBJ whole genome shotgun (WGS) entry which is preliminary data.</text>
</comment>
<gene>
    <name evidence="4" type="ORF">DSM107003_08720</name>
</gene>
<accession>A0A3S1CV66</accession>
<evidence type="ECO:0000313" key="5">
    <source>
        <dbReference type="Proteomes" id="UP000276103"/>
    </source>
</evidence>
<dbReference type="PROSITE" id="PS51186">
    <property type="entry name" value="GNAT"/>
    <property type="match status" value="1"/>
</dbReference>
<evidence type="ECO:0000313" key="4">
    <source>
        <dbReference type="EMBL" id="RUS98853.1"/>
    </source>
</evidence>
<evidence type="ECO:0000256" key="2">
    <source>
        <dbReference type="ARBA" id="ARBA00023315"/>
    </source>
</evidence>
<reference evidence="4 5" key="1">
    <citation type="journal article" date="2019" name="Genome Biol. Evol.">
        <title>Day and night: Metabolic profiles and evolutionary relationships of six axenic non-marine cyanobacteria.</title>
        <authorList>
            <person name="Will S.E."/>
            <person name="Henke P."/>
            <person name="Boedeker C."/>
            <person name="Huang S."/>
            <person name="Brinkmann H."/>
            <person name="Rohde M."/>
            <person name="Jarek M."/>
            <person name="Friedl T."/>
            <person name="Seufert S."/>
            <person name="Schumacher M."/>
            <person name="Overmann J."/>
            <person name="Neumann-Schaal M."/>
            <person name="Petersen J."/>
        </authorList>
    </citation>
    <scope>NUCLEOTIDE SEQUENCE [LARGE SCALE GENOMIC DNA]</scope>
    <source>
        <strain evidence="4 5">SAG 1403-4b</strain>
    </source>
</reference>
<evidence type="ECO:0000259" key="3">
    <source>
        <dbReference type="PROSITE" id="PS51186"/>
    </source>
</evidence>
<feature type="domain" description="N-acetyltransferase" evidence="3">
    <location>
        <begin position="16"/>
        <end position="192"/>
    </location>
</feature>
<evidence type="ECO:0000256" key="1">
    <source>
        <dbReference type="ARBA" id="ARBA00022679"/>
    </source>
</evidence>
<dbReference type="Proteomes" id="UP000276103">
    <property type="component" value="Unassembled WGS sequence"/>
</dbReference>
<dbReference type="EMBL" id="RSCM01000002">
    <property type="protein sequence ID" value="RUS98853.1"/>
    <property type="molecule type" value="Genomic_DNA"/>
</dbReference>
<dbReference type="GO" id="GO:0016747">
    <property type="term" value="F:acyltransferase activity, transferring groups other than amino-acyl groups"/>
    <property type="evidence" value="ECO:0007669"/>
    <property type="project" value="InterPro"/>
</dbReference>
<sequence>MGGVVLRGVSGMIQDFWIRLADLEDIPKLTTLISESARALQSDYYSSEQIEGALGIVFGVDSQLIQDKTYFVAENNRQIVGCGGWSKRKTLYGGDSGKNNQEDSLLNPDTDSAKIRAFFVHPAWARRGIGSQIMQASELAAERAKFKDAEIIATLAGEPLYTKFGYQVIERFEISLQNSQFLPVVRMFKSFARNL</sequence>
<dbReference type="InterPro" id="IPR016181">
    <property type="entry name" value="Acyl_CoA_acyltransferase"/>
</dbReference>
<keyword evidence="5" id="KW-1185">Reference proteome</keyword>
<dbReference type="PANTHER" id="PTHR43877">
    <property type="entry name" value="AMINOALKYLPHOSPHONATE N-ACETYLTRANSFERASE-RELATED-RELATED"/>
    <property type="match status" value="1"/>
</dbReference>
<dbReference type="InterPro" id="IPR000182">
    <property type="entry name" value="GNAT_dom"/>
</dbReference>
<dbReference type="Gene3D" id="3.40.630.30">
    <property type="match status" value="1"/>
</dbReference>
<dbReference type="CDD" id="cd04301">
    <property type="entry name" value="NAT_SF"/>
    <property type="match status" value="1"/>
</dbReference>
<organism evidence="4 5">
    <name type="scientific">Trichormus variabilis SAG 1403-4b</name>
    <dbReference type="NCBI Taxonomy" id="447716"/>
    <lineage>
        <taxon>Bacteria</taxon>
        <taxon>Bacillati</taxon>
        <taxon>Cyanobacteriota</taxon>
        <taxon>Cyanophyceae</taxon>
        <taxon>Nostocales</taxon>
        <taxon>Nostocaceae</taxon>
        <taxon>Trichormus</taxon>
    </lineage>
</organism>
<proteinExistence type="predicted"/>
<keyword evidence="1 4" id="KW-0808">Transferase</keyword>
<keyword evidence="2" id="KW-0012">Acyltransferase</keyword>
<protein>
    <submittedName>
        <fullName evidence="4">N-acetyltransferase</fullName>
    </submittedName>
</protein>
<name>A0A3S1CV66_ANAVA</name>
<dbReference type="PANTHER" id="PTHR43877:SF1">
    <property type="entry name" value="ACETYLTRANSFERASE"/>
    <property type="match status" value="1"/>
</dbReference>
<dbReference type="InterPro" id="IPR050832">
    <property type="entry name" value="Bact_Acetyltransf"/>
</dbReference>
<dbReference type="SUPFAM" id="SSF55729">
    <property type="entry name" value="Acyl-CoA N-acyltransferases (Nat)"/>
    <property type="match status" value="1"/>
</dbReference>